<dbReference type="OrthoDB" id="85479at2157"/>
<dbReference type="Proteomes" id="UP000740329">
    <property type="component" value="Unassembled WGS sequence"/>
</dbReference>
<dbReference type="InterPro" id="IPR012340">
    <property type="entry name" value="NA-bd_OB-fold"/>
</dbReference>
<comment type="caution">
    <text evidence="2">The sequence shown here is derived from an EMBL/GenBank/DDBJ whole genome shotgun (WGS) entry which is preliminary data.</text>
</comment>
<dbReference type="Gene3D" id="2.40.50.140">
    <property type="entry name" value="Nucleic acid-binding proteins"/>
    <property type="match status" value="1"/>
</dbReference>
<organism evidence="2 3">
    <name type="scientific">Methanococcus voltae</name>
    <dbReference type="NCBI Taxonomy" id="2188"/>
    <lineage>
        <taxon>Archaea</taxon>
        <taxon>Methanobacteriati</taxon>
        <taxon>Methanobacteriota</taxon>
        <taxon>Methanomada group</taxon>
        <taxon>Methanococci</taxon>
        <taxon>Methanococcales</taxon>
        <taxon>Methanococcaceae</taxon>
        <taxon>Methanococcus</taxon>
    </lineage>
</organism>
<dbReference type="Pfam" id="PF01336">
    <property type="entry name" value="tRNA_anti-codon"/>
    <property type="match status" value="1"/>
</dbReference>
<dbReference type="InterPro" id="IPR004365">
    <property type="entry name" value="NA-bd_OB_tRNA"/>
</dbReference>
<protein>
    <submittedName>
        <fullName evidence="2">RPA family protein</fullName>
    </submittedName>
</protein>
<evidence type="ECO:0000313" key="3">
    <source>
        <dbReference type="Proteomes" id="UP000740329"/>
    </source>
</evidence>
<accession>A0A8J7RG63</accession>
<sequence>MALTRSVGIRLPISEIRNGTYIETSGQWESNYIESEKYGKITRVVLYGIISSKYTNLVKEFSAYTIDDLTEEVRVVGFKGMSKIMNEFEKDDIVLIIGKVKKDKENEIYISPEIIKNVSIDNMILNTIENF</sequence>
<proteinExistence type="predicted"/>
<evidence type="ECO:0000259" key="1">
    <source>
        <dbReference type="Pfam" id="PF01336"/>
    </source>
</evidence>
<dbReference type="GO" id="GO:0003676">
    <property type="term" value="F:nucleic acid binding"/>
    <property type="evidence" value="ECO:0007669"/>
    <property type="project" value="InterPro"/>
</dbReference>
<reference evidence="2" key="1">
    <citation type="submission" date="2021-03" db="EMBL/GenBank/DDBJ databases">
        <title>Genomic Encyclopedia of Type Strains, Phase IV (KMG-V): Genome sequencing to study the core and pangenomes of soil and plant-associated prokaryotes.</title>
        <authorList>
            <person name="Whitman W."/>
        </authorList>
    </citation>
    <scope>NUCLEOTIDE SEQUENCE</scope>
    <source>
        <strain evidence="2">C4</strain>
    </source>
</reference>
<feature type="domain" description="OB" evidence="1">
    <location>
        <begin position="44"/>
        <end position="113"/>
    </location>
</feature>
<dbReference type="RefSeq" id="WP_209591282.1">
    <property type="nucleotide sequence ID" value="NZ_JAGGMU010000003.1"/>
</dbReference>
<dbReference type="EMBL" id="JAGGMV010000003">
    <property type="protein sequence ID" value="MBP2201779.1"/>
    <property type="molecule type" value="Genomic_DNA"/>
</dbReference>
<dbReference type="AlphaFoldDB" id="A0A8J7RG63"/>
<gene>
    <name evidence="2" type="ORF">J3E07_001204</name>
</gene>
<name>A0A8J7RG63_METVO</name>
<evidence type="ECO:0000313" key="2">
    <source>
        <dbReference type="EMBL" id="MBP2201779.1"/>
    </source>
</evidence>